<reference evidence="2 3" key="1">
    <citation type="submission" date="2018-02" db="EMBL/GenBank/DDBJ databases">
        <title>Complete genome of the streamlined marine actinobacterium Pontimonas salivibrio CL-TW6 adapted to coastal planktonic lifestype.</title>
        <authorList>
            <person name="Cho B.C."/>
            <person name="Hardies S.C."/>
            <person name="Jang G.I."/>
            <person name="Hwang C.Y."/>
        </authorList>
    </citation>
    <scope>NUCLEOTIDE SEQUENCE [LARGE SCALE GENOMIC DNA]</scope>
    <source>
        <strain evidence="2 3">CL-TW6</strain>
    </source>
</reference>
<dbReference type="RefSeq" id="WP_104913985.1">
    <property type="nucleotide sequence ID" value="NZ_CP026923.1"/>
</dbReference>
<dbReference type="Gene3D" id="3.30.300.20">
    <property type="match status" value="1"/>
</dbReference>
<dbReference type="OrthoDB" id="9789573at2"/>
<dbReference type="EMBL" id="CP026923">
    <property type="protein sequence ID" value="AVG24521.1"/>
    <property type="molecule type" value="Genomic_DNA"/>
</dbReference>
<evidence type="ECO:0000313" key="2">
    <source>
        <dbReference type="EMBL" id="AVG24521.1"/>
    </source>
</evidence>
<dbReference type="InterPro" id="IPR003718">
    <property type="entry name" value="OsmC/Ohr_fam"/>
</dbReference>
<keyword evidence="3" id="KW-1185">Reference proteome</keyword>
<sequence length="405" mass="43136">MRSEEFVFEGSMGPLSGRLSLPDRPVTHSALFAHCFTCSKDIPAAKRITSALAARGIAVLSFDFTGLGHSDGEFENTNFSSNVEDLRAAATALETRVAPPSLLVGHSLGGAAVIAAAPTLPSVKAVATIGAPSDPEHVQGLFRDRVPEINDRGFAEVDLAGRTFTITKQFVDDVGSANLHGALLKLDAALLIMHSPVDEIVNVSNAAEIFTAALHPKSYVSLDDADHLMRRVADAEYAASVITAWAGRYLPPAPPGSAQNAPDGDVLVSEVSPDGFAHDVLVAGTHQLSADEPEDVGGTNTGPTPYQFLAAGLGACTSMTIRLYARRKKIPLDHVSVTVRHDKRHAVECEQCETTEPKVDHFQRNIRLTGELSEDQVASMLAIADKCPVHRTLERSSHISTTRVA</sequence>
<organism evidence="2 3">
    <name type="scientific">Pontimonas salivibrio</name>
    <dbReference type="NCBI Taxonomy" id="1159327"/>
    <lineage>
        <taxon>Bacteria</taxon>
        <taxon>Bacillati</taxon>
        <taxon>Actinomycetota</taxon>
        <taxon>Actinomycetes</taxon>
        <taxon>Micrococcales</taxon>
        <taxon>Microbacteriaceae</taxon>
        <taxon>Pontimonas</taxon>
    </lineage>
</organism>
<dbReference type="InterPro" id="IPR036102">
    <property type="entry name" value="OsmC/Ohrsf"/>
</dbReference>
<evidence type="ECO:0000259" key="1">
    <source>
        <dbReference type="Pfam" id="PF12697"/>
    </source>
</evidence>
<dbReference type="Pfam" id="PF12697">
    <property type="entry name" value="Abhydrolase_6"/>
    <property type="match status" value="1"/>
</dbReference>
<keyword evidence="2" id="KW-0575">Peroxidase</keyword>
<accession>A0A2L2BS95</accession>
<dbReference type="InterPro" id="IPR000073">
    <property type="entry name" value="AB_hydrolase_1"/>
</dbReference>
<dbReference type="PANTHER" id="PTHR39624">
    <property type="entry name" value="PROTEIN INVOLVED IN RIMO-MEDIATED BETA-METHYLTHIOLATION OF RIBOSOMAL PROTEIN S12 YCAO"/>
    <property type="match status" value="1"/>
</dbReference>
<proteinExistence type="predicted"/>
<evidence type="ECO:0000313" key="3">
    <source>
        <dbReference type="Proteomes" id="UP000243077"/>
    </source>
</evidence>
<dbReference type="SUPFAM" id="SSF53474">
    <property type="entry name" value="alpha/beta-Hydrolases"/>
    <property type="match status" value="1"/>
</dbReference>
<gene>
    <name evidence="2" type="ORF">C3B54_111584</name>
</gene>
<name>A0A2L2BS95_9MICO</name>
<keyword evidence="2" id="KW-0560">Oxidoreductase</keyword>
<dbReference type="AlphaFoldDB" id="A0A2L2BS95"/>
<dbReference type="Gene3D" id="3.40.50.1820">
    <property type="entry name" value="alpha/beta hydrolase"/>
    <property type="match status" value="1"/>
</dbReference>
<dbReference type="PANTHER" id="PTHR39624:SF2">
    <property type="entry name" value="OSMC-LIKE PROTEIN"/>
    <property type="match status" value="1"/>
</dbReference>
<dbReference type="Pfam" id="PF02566">
    <property type="entry name" value="OsmC"/>
    <property type="match status" value="1"/>
</dbReference>
<dbReference type="InterPro" id="IPR029058">
    <property type="entry name" value="AB_hydrolase_fold"/>
</dbReference>
<dbReference type="GO" id="GO:0004601">
    <property type="term" value="F:peroxidase activity"/>
    <property type="evidence" value="ECO:0007669"/>
    <property type="project" value="UniProtKB-KW"/>
</dbReference>
<dbReference type="SUPFAM" id="SSF82784">
    <property type="entry name" value="OsmC-like"/>
    <property type="match status" value="1"/>
</dbReference>
<protein>
    <submittedName>
        <fullName evidence="2">Acyl hydroperoxidase reductase</fullName>
    </submittedName>
</protein>
<feature type="domain" description="AB hydrolase-1" evidence="1">
    <location>
        <begin position="31"/>
        <end position="238"/>
    </location>
</feature>
<dbReference type="Proteomes" id="UP000243077">
    <property type="component" value="Chromosome"/>
</dbReference>
<dbReference type="KEGG" id="psai:C3B54_111584"/>
<dbReference type="InterPro" id="IPR015946">
    <property type="entry name" value="KH_dom-like_a/b"/>
</dbReference>